<dbReference type="SUPFAM" id="SSF52540">
    <property type="entry name" value="P-loop containing nucleoside triphosphate hydrolases"/>
    <property type="match status" value="1"/>
</dbReference>
<evidence type="ECO:0000313" key="3">
    <source>
        <dbReference type="EMBL" id="MFI7261511.1"/>
    </source>
</evidence>
<reference evidence="3 4" key="1">
    <citation type="submission" date="2024-10" db="EMBL/GenBank/DDBJ databases">
        <title>The Natural Products Discovery Center: Release of the First 8490 Sequenced Strains for Exploring Actinobacteria Biosynthetic Diversity.</title>
        <authorList>
            <person name="Kalkreuter E."/>
            <person name="Kautsar S.A."/>
            <person name="Yang D."/>
            <person name="Bader C.D."/>
            <person name="Teijaro C.N."/>
            <person name="Fluegel L."/>
            <person name="Davis C.M."/>
            <person name="Simpson J.R."/>
            <person name="Lauterbach L."/>
            <person name="Steele A.D."/>
            <person name="Gui C."/>
            <person name="Meng S."/>
            <person name="Li G."/>
            <person name="Viehrig K."/>
            <person name="Ye F."/>
            <person name="Su P."/>
            <person name="Kiefer A.F."/>
            <person name="Nichols A."/>
            <person name="Cepeda A.J."/>
            <person name="Yan W."/>
            <person name="Fan B."/>
            <person name="Jiang Y."/>
            <person name="Adhikari A."/>
            <person name="Zheng C.-J."/>
            <person name="Schuster L."/>
            <person name="Cowan T.M."/>
            <person name="Smanski M.J."/>
            <person name="Chevrette M.G."/>
            <person name="De Carvalho L.P.S."/>
            <person name="Shen B."/>
        </authorList>
    </citation>
    <scope>NUCLEOTIDE SEQUENCE [LARGE SCALE GENOMIC DNA]</scope>
    <source>
        <strain evidence="3 4">NPDC049845</strain>
    </source>
</reference>
<evidence type="ECO:0000256" key="1">
    <source>
        <dbReference type="ARBA" id="ARBA00022679"/>
    </source>
</evidence>
<dbReference type="RefSeq" id="WP_396768510.1">
    <property type="nucleotide sequence ID" value="NZ_JBITLA010000002.1"/>
</dbReference>
<dbReference type="EC" id="2.8.2.-" evidence="3"/>
<feature type="region of interest" description="Disordered" evidence="2">
    <location>
        <begin position="244"/>
        <end position="268"/>
    </location>
</feature>
<dbReference type="Gene3D" id="3.40.50.300">
    <property type="entry name" value="P-loop containing nucleotide triphosphate hydrolases"/>
    <property type="match status" value="1"/>
</dbReference>
<dbReference type="EMBL" id="JBITLE010000001">
    <property type="protein sequence ID" value="MFI7261511.1"/>
    <property type="molecule type" value="Genomic_DNA"/>
</dbReference>
<proteinExistence type="predicted"/>
<evidence type="ECO:0000256" key="2">
    <source>
        <dbReference type="SAM" id="MobiDB-lite"/>
    </source>
</evidence>
<dbReference type="GO" id="GO:0016740">
    <property type="term" value="F:transferase activity"/>
    <property type="evidence" value="ECO:0007669"/>
    <property type="project" value="UniProtKB-KW"/>
</dbReference>
<feature type="compositionally biased region" description="Polar residues" evidence="2">
    <location>
        <begin position="244"/>
        <end position="260"/>
    </location>
</feature>
<accession>A0ABW7ZH95</accession>
<dbReference type="Proteomes" id="UP001612812">
    <property type="component" value="Unassembled WGS sequence"/>
</dbReference>
<evidence type="ECO:0000313" key="4">
    <source>
        <dbReference type="Proteomes" id="UP001612812"/>
    </source>
</evidence>
<organism evidence="3 4">
    <name type="scientific">Micromonospora maritima</name>
    <dbReference type="NCBI Taxonomy" id="986711"/>
    <lineage>
        <taxon>Bacteria</taxon>
        <taxon>Bacillati</taxon>
        <taxon>Actinomycetota</taxon>
        <taxon>Actinomycetes</taxon>
        <taxon>Micromonosporales</taxon>
        <taxon>Micromonosporaceae</taxon>
        <taxon>Micromonospora</taxon>
    </lineage>
</organism>
<gene>
    <name evidence="3" type="ORF">ACIBP4_04265</name>
</gene>
<comment type="caution">
    <text evidence="3">The sequence shown here is derived from an EMBL/GenBank/DDBJ whole genome shotgun (WGS) entry which is preliminary data.</text>
</comment>
<dbReference type="Pfam" id="PF13469">
    <property type="entry name" value="Sulfotransfer_3"/>
    <property type="match status" value="1"/>
</dbReference>
<dbReference type="PANTHER" id="PTHR12788">
    <property type="entry name" value="PROTEIN-TYROSINE SULFOTRANSFERASE 2"/>
    <property type="match status" value="1"/>
</dbReference>
<sequence length="380" mass="43432">MVPSGPPAPGPQLVRADSPVLIIGTERSGSNLLRLVLNSHPHITVPHPPHFMHYFASLAPAYGDLRRDRNRRALVRDAQRLLRRHIHPWEHPIDEERVFAQAGPSVFGVVAAFYEEYRRAEGKPRWGCKSTFTVHHVAEVLAEYPRARFIWLVRDPRDVAASAKRSVFNHFHPYRTALLWSRQQELAAAALARHGPEVVHLLRYEDLVADPEPVLRRLCEFLDEPFEPAMLAHHRSPAAQRTARLSQSWHNTDRPINTDSVGRHLRGLSPTESRQVVLAAGPMMRRLGYATEAEDGAARPPSMARVRVHDLALRLRNEVRSMRNDRNYRRRLVRDATVAWVRVRRRSGWALRNRAHRKTVPDRGAAAVAAPHVHNRRESS</sequence>
<dbReference type="InterPro" id="IPR026634">
    <property type="entry name" value="TPST-like"/>
</dbReference>
<dbReference type="InterPro" id="IPR027417">
    <property type="entry name" value="P-loop_NTPase"/>
</dbReference>
<keyword evidence="4" id="KW-1185">Reference proteome</keyword>
<protein>
    <submittedName>
        <fullName evidence="3">Sulfotransferase family protein</fullName>
        <ecNumber evidence="3">2.8.2.-</ecNumber>
    </submittedName>
</protein>
<dbReference type="PANTHER" id="PTHR12788:SF10">
    <property type="entry name" value="PROTEIN-TYROSINE SULFOTRANSFERASE"/>
    <property type="match status" value="1"/>
</dbReference>
<keyword evidence="1 3" id="KW-0808">Transferase</keyword>
<feature type="region of interest" description="Disordered" evidence="2">
    <location>
        <begin position="357"/>
        <end position="380"/>
    </location>
</feature>
<name>A0ABW7ZH95_9ACTN</name>